<dbReference type="InterPro" id="IPR021228">
    <property type="entry name" value="BrxD"/>
</dbReference>
<dbReference type="PANTHER" id="PTHR35894:SF1">
    <property type="entry name" value="PHOSPHORIBULOKINASE _ URIDINE KINASE FAMILY"/>
    <property type="match status" value="1"/>
</dbReference>
<evidence type="ECO:0000313" key="2">
    <source>
        <dbReference type="Proteomes" id="UP000471521"/>
    </source>
</evidence>
<dbReference type="Gene3D" id="3.40.50.300">
    <property type="entry name" value="P-loop containing nucleotide triphosphate hydrolases"/>
    <property type="match status" value="1"/>
</dbReference>
<dbReference type="InterPro" id="IPR052026">
    <property type="entry name" value="ExeA_AAA_ATPase_DNA-bind"/>
</dbReference>
<proteinExistence type="predicted"/>
<dbReference type="AlphaFoldDB" id="A0A6B0SF11"/>
<organism evidence="1 2">
    <name type="scientific">Halobacterium bonnevillei</name>
    <dbReference type="NCBI Taxonomy" id="2692200"/>
    <lineage>
        <taxon>Archaea</taxon>
        <taxon>Methanobacteriati</taxon>
        <taxon>Methanobacteriota</taxon>
        <taxon>Stenosarchaea group</taxon>
        <taxon>Halobacteria</taxon>
        <taxon>Halobacteriales</taxon>
        <taxon>Halobacteriaceae</taxon>
        <taxon>Halobacterium</taxon>
    </lineage>
</organism>
<dbReference type="SUPFAM" id="SSF52540">
    <property type="entry name" value="P-loop containing nucleoside triphosphate hydrolases"/>
    <property type="match status" value="1"/>
</dbReference>
<sequence>MTDSTHYTLDIDHTNSRLNYSQFGLELNPFPYSPAANASPDLYFGQPEVVRTIEQTIRSALESEKSRHLVVTGSYGNGKSHTLRYAESHLRDNPDAFVGYVQQPGEGLADLYREFMHNVTRDRVEDLVYEYLGEIIKDRTERNFITADITKNLIDDGSVLLSDLIPEAIDRLSDLTQYPDFARALVHLVYDETSLYAWQWLTGEGIRYEQRKDMEIHSALDEGAVVRAFTAFTNLLRALDFKGVFLFVDEFERVGRLSPTDTQAVLGGLRHLFDQNPEGLCTFFGCAPEVWQQVASEYHAFAERIAEEVSLRPLTVEEVESLIIQYLELAREDNTTSASTPFSDEAIETIHERSDGNIRRVLSISSRALDTAARQGQSEIDSETALLKSSVGDRF</sequence>
<gene>
    <name evidence="1" type="ORF">GRX66_06640</name>
</gene>
<evidence type="ECO:0000313" key="1">
    <source>
        <dbReference type="EMBL" id="MXR20295.1"/>
    </source>
</evidence>
<accession>A0A6B0SF11</accession>
<dbReference type="InterPro" id="IPR027417">
    <property type="entry name" value="P-loop_NTPase"/>
</dbReference>
<reference evidence="1 2" key="1">
    <citation type="submission" date="2019-12" db="EMBL/GenBank/DDBJ databases">
        <title>Isolation and characterization of three novel carbon monoxide-oxidizing members of Halobacteria from salione crusts and soils.</title>
        <authorList>
            <person name="Myers M.R."/>
            <person name="King G.M."/>
        </authorList>
    </citation>
    <scope>NUCLEOTIDE SEQUENCE [LARGE SCALE GENOMIC DNA]</scope>
    <source>
        <strain evidence="1 2">PCN9</strain>
    </source>
</reference>
<dbReference type="PANTHER" id="PTHR35894">
    <property type="entry name" value="GENERAL SECRETION PATHWAY PROTEIN A-RELATED"/>
    <property type="match status" value="1"/>
</dbReference>
<protein>
    <submittedName>
        <fullName evidence="1">ATPase</fullName>
    </submittedName>
</protein>
<dbReference type="RefSeq" id="WP_159525849.1">
    <property type="nucleotide sequence ID" value="NZ_WUUU01000036.1"/>
</dbReference>
<dbReference type="Pfam" id="PF10923">
    <property type="entry name" value="BrxC_BrxD"/>
    <property type="match status" value="1"/>
</dbReference>
<dbReference type="Proteomes" id="UP000471521">
    <property type="component" value="Unassembled WGS sequence"/>
</dbReference>
<dbReference type="OrthoDB" id="111026at2157"/>
<name>A0A6B0SF11_9EURY</name>
<keyword evidence="2" id="KW-1185">Reference proteome</keyword>
<comment type="caution">
    <text evidence="1">The sequence shown here is derived from an EMBL/GenBank/DDBJ whole genome shotgun (WGS) entry which is preliminary data.</text>
</comment>
<dbReference type="EMBL" id="WUUU01000036">
    <property type="protein sequence ID" value="MXR20295.1"/>
    <property type="molecule type" value="Genomic_DNA"/>
</dbReference>